<evidence type="ECO:0000256" key="5">
    <source>
        <dbReference type="ARBA" id="ARBA00022801"/>
    </source>
</evidence>
<proteinExistence type="predicted"/>
<evidence type="ECO:0000313" key="8">
    <source>
        <dbReference type="Proteomes" id="UP000035680"/>
    </source>
</evidence>
<sequence>MVDSYSNFLILYHLSSYSIPKLQEALINIFALYGTPSIIVFDNFPSFVSPLFKQFLIEHNVVPMYCIKYDHRSNGHIETLNSFVRNSISKFMAEKESFSNAVSRTLLKNHTSVYRDNLTSQQIFFNDPDFHAEAVIRYTPQLHIIDKPVLFKMKADQSTWTEGFATYRIGKNTYQVIDKEKSIHIIKDNLINFDIGKDIIKEVVDVISISKPSEYRNVKTSVDSIDSVCTESTPNIIVSNNEEREELTSDMLTKYKAFRHHYSILQYHGSTKGLKDEPSSGIGYFAHIQSEMACGGLHLFNPVSSDLAEVCAFVMALENVKDIESPILFLTDSSYVYKTIANGYINRLTSLDRPHHEMWSRIKLLYRPSYRIIQTASHSRHSPVGNKIADYVARAYSLNFPNQPHFSLNYDLDHKNVFKEIKSKFLTFEMKHNIKIG</sequence>
<keyword evidence="5" id="KW-0378">Hydrolase</keyword>
<keyword evidence="1" id="KW-0808">Transferase</keyword>
<dbReference type="WBParaSite" id="SVE_0715800.1">
    <property type="protein sequence ID" value="SVE_0715800.1"/>
    <property type="gene ID" value="SVE_0715800"/>
</dbReference>
<reference evidence="9" key="2">
    <citation type="submission" date="2015-08" db="UniProtKB">
        <authorList>
            <consortium name="WormBaseParasite"/>
        </authorList>
    </citation>
    <scope>IDENTIFICATION</scope>
</reference>
<accession>A0A0K0FE81</accession>
<dbReference type="PANTHER" id="PTHR41694:SF3">
    <property type="entry name" value="RNA-DIRECTED DNA POLYMERASE-RELATED"/>
    <property type="match status" value="1"/>
</dbReference>
<evidence type="ECO:0000313" key="9">
    <source>
        <dbReference type="WBParaSite" id="SVE_0715800.1"/>
    </source>
</evidence>
<dbReference type="Proteomes" id="UP000035680">
    <property type="component" value="Unassembled WGS sequence"/>
</dbReference>
<reference evidence="8" key="1">
    <citation type="submission" date="2014-07" db="EMBL/GenBank/DDBJ databases">
        <authorList>
            <person name="Martin A.A"/>
            <person name="De Silva N."/>
        </authorList>
    </citation>
    <scope>NUCLEOTIDE SEQUENCE</scope>
</reference>
<evidence type="ECO:0000259" key="7">
    <source>
        <dbReference type="PROSITE" id="PS50994"/>
    </source>
</evidence>
<evidence type="ECO:0000256" key="1">
    <source>
        <dbReference type="ARBA" id="ARBA00022679"/>
    </source>
</evidence>
<feature type="domain" description="Integrase catalytic" evidence="7">
    <location>
        <begin position="1"/>
        <end position="148"/>
    </location>
</feature>
<dbReference type="GO" id="GO:0035613">
    <property type="term" value="F:RNA stem-loop binding"/>
    <property type="evidence" value="ECO:0007669"/>
    <property type="project" value="TreeGrafter"/>
</dbReference>
<dbReference type="PROSITE" id="PS50994">
    <property type="entry name" value="INTEGRASE"/>
    <property type="match status" value="1"/>
</dbReference>
<dbReference type="STRING" id="75913.A0A0K0FE81"/>
<dbReference type="InterPro" id="IPR036397">
    <property type="entry name" value="RNaseH_sf"/>
</dbReference>
<dbReference type="Pfam" id="PF00075">
    <property type="entry name" value="RNase_H"/>
    <property type="match status" value="1"/>
</dbReference>
<dbReference type="SUPFAM" id="SSF53098">
    <property type="entry name" value="Ribonuclease H-like"/>
    <property type="match status" value="2"/>
</dbReference>
<protein>
    <submittedName>
        <fullName evidence="9">Integrase catalytic domain-containing protein</fullName>
    </submittedName>
</protein>
<dbReference type="InterPro" id="IPR002156">
    <property type="entry name" value="RNaseH_domain"/>
</dbReference>
<evidence type="ECO:0000256" key="3">
    <source>
        <dbReference type="ARBA" id="ARBA00022722"/>
    </source>
</evidence>
<dbReference type="GO" id="GO:0004523">
    <property type="term" value="F:RNA-DNA hybrid ribonuclease activity"/>
    <property type="evidence" value="ECO:0007669"/>
    <property type="project" value="InterPro"/>
</dbReference>
<dbReference type="PANTHER" id="PTHR41694">
    <property type="entry name" value="ENDOGENOUS RETROVIRUS GROUP K MEMBER POL PROTEIN"/>
    <property type="match status" value="1"/>
</dbReference>
<organism evidence="8 9">
    <name type="scientific">Strongyloides venezuelensis</name>
    <name type="common">Threadworm</name>
    <dbReference type="NCBI Taxonomy" id="75913"/>
    <lineage>
        <taxon>Eukaryota</taxon>
        <taxon>Metazoa</taxon>
        <taxon>Ecdysozoa</taxon>
        <taxon>Nematoda</taxon>
        <taxon>Chromadorea</taxon>
        <taxon>Rhabditida</taxon>
        <taxon>Tylenchina</taxon>
        <taxon>Panagrolaimomorpha</taxon>
        <taxon>Strongyloidoidea</taxon>
        <taxon>Strongyloididae</taxon>
        <taxon>Strongyloides</taxon>
    </lineage>
</organism>
<dbReference type="GO" id="GO:0015074">
    <property type="term" value="P:DNA integration"/>
    <property type="evidence" value="ECO:0007669"/>
    <property type="project" value="InterPro"/>
</dbReference>
<dbReference type="Gene3D" id="3.30.420.10">
    <property type="entry name" value="Ribonuclease H-like superfamily/Ribonuclease H"/>
    <property type="match status" value="2"/>
</dbReference>
<keyword evidence="3" id="KW-0540">Nuclease</keyword>
<dbReference type="InterPro" id="IPR012337">
    <property type="entry name" value="RNaseH-like_sf"/>
</dbReference>
<dbReference type="InterPro" id="IPR001584">
    <property type="entry name" value="Integrase_cat-core"/>
</dbReference>
<evidence type="ECO:0000256" key="4">
    <source>
        <dbReference type="ARBA" id="ARBA00022759"/>
    </source>
</evidence>
<dbReference type="GO" id="GO:0003964">
    <property type="term" value="F:RNA-directed DNA polymerase activity"/>
    <property type="evidence" value="ECO:0007669"/>
    <property type="project" value="UniProtKB-KW"/>
</dbReference>
<keyword evidence="8" id="KW-1185">Reference proteome</keyword>
<keyword evidence="4" id="KW-0255">Endonuclease</keyword>
<name>A0A0K0FE81_STRVS</name>
<evidence type="ECO:0000256" key="2">
    <source>
        <dbReference type="ARBA" id="ARBA00022695"/>
    </source>
</evidence>
<keyword evidence="6" id="KW-0695">RNA-directed DNA polymerase</keyword>
<dbReference type="AlphaFoldDB" id="A0A0K0FE81"/>
<keyword evidence="2" id="KW-0548">Nucleotidyltransferase</keyword>
<evidence type="ECO:0000256" key="6">
    <source>
        <dbReference type="ARBA" id="ARBA00022918"/>
    </source>
</evidence>